<dbReference type="InterPro" id="IPR003781">
    <property type="entry name" value="CoA-bd"/>
</dbReference>
<organism evidence="5 6">
    <name type="scientific">Candidatus Carsonella ruddii CS isolate Thao2000</name>
    <dbReference type="NCBI Taxonomy" id="1202537"/>
    <lineage>
        <taxon>Bacteria</taxon>
        <taxon>Pseudomonadati</taxon>
        <taxon>Pseudomonadota</taxon>
        <taxon>Gammaproteobacteria</taxon>
        <taxon>Oceanospirillales</taxon>
        <taxon>Halomonadaceae</taxon>
        <taxon>Zymobacter group</taxon>
        <taxon>Candidatus Carsonella</taxon>
    </lineage>
</organism>
<feature type="domain" description="CoA-binding" evidence="4">
    <location>
        <begin position="1"/>
        <end position="95"/>
    </location>
</feature>
<evidence type="ECO:0000313" key="5">
    <source>
        <dbReference type="EMBL" id="AFP83775.1"/>
    </source>
</evidence>
<reference evidence="5 6" key="1">
    <citation type="journal article" date="2012" name="Mol. Biol. Evol.">
        <title>Genome reduction and co-evolution between the primary and secondary bacterial symbionts of psyllids.</title>
        <authorList>
            <person name="Sloan D.B."/>
            <person name="Moran N.A."/>
        </authorList>
    </citation>
    <scope>NUCLEOTIDE SEQUENCE [LARGE SCALE GENOMIC DNA]</scope>
    <source>
        <strain evidence="5 6">CS</strain>
    </source>
</reference>
<dbReference type="STRING" id="1202537.A33Y_0128"/>
<evidence type="ECO:0000313" key="6">
    <source>
        <dbReference type="Proteomes" id="UP000003931"/>
    </source>
</evidence>
<feature type="active site" description="Tele-phosphohistidine intermediate" evidence="3">
    <location>
        <position position="236"/>
    </location>
</feature>
<evidence type="ECO:0000256" key="3">
    <source>
        <dbReference type="PIRSR" id="PIRSR001553-1"/>
    </source>
</evidence>
<dbReference type="PIRSF" id="PIRSF001553">
    <property type="entry name" value="SucCS_alpha"/>
    <property type="match status" value="1"/>
</dbReference>
<dbReference type="AlphaFoldDB" id="J7H0E5"/>
<evidence type="ECO:0000256" key="1">
    <source>
        <dbReference type="ARBA" id="ARBA00022598"/>
    </source>
</evidence>
<dbReference type="EMBL" id="CP003542">
    <property type="protein sequence ID" value="AFP83775.1"/>
    <property type="molecule type" value="Genomic_DNA"/>
</dbReference>
<dbReference type="Gene3D" id="3.40.50.261">
    <property type="entry name" value="Succinyl-CoA synthetase domains"/>
    <property type="match status" value="1"/>
</dbReference>
<dbReference type="GO" id="GO:0004776">
    <property type="term" value="F:succinate-CoA ligase (GDP-forming) activity"/>
    <property type="evidence" value="ECO:0007669"/>
    <property type="project" value="TreeGrafter"/>
</dbReference>
<sequence>MFNKNIICCGITGNFGKFHSKISINYGTKIVCGLNLFKNGGIIYSKPILSSCLKSIKCCKCKISIIFVPNIYCKKLILENIFSGIKIIVCITENINNFDMLKIKFFCKLYNIIFIGPNTPGIILPFNKLRLGIFPLKIIKNGFLSIISRSGTLTYEAIKESNKKKIGQYLCFGIGGDIIIGIDYKNILNIFNNLKKILIIGEIGGNFEKKIFYFRKKNILFYIAGIFSPLKKKMGHAGAINEKNNDILKKIKKIKKKFVIINSLNNLI</sequence>
<dbReference type="PRINTS" id="PR01798">
    <property type="entry name" value="SCOASYNTHASE"/>
</dbReference>
<dbReference type="OrthoDB" id="9807196at2"/>
<dbReference type="KEGG" id="crc:A33Y_0128"/>
<dbReference type="SUPFAM" id="SSF52210">
    <property type="entry name" value="Succinyl-CoA synthetase domains"/>
    <property type="match status" value="1"/>
</dbReference>
<dbReference type="GO" id="GO:0009361">
    <property type="term" value="C:succinate-CoA ligase complex (ADP-forming)"/>
    <property type="evidence" value="ECO:0007669"/>
    <property type="project" value="TreeGrafter"/>
</dbReference>
<dbReference type="PATRIC" id="fig|1202537.3.peg.110"/>
<evidence type="ECO:0000259" key="4">
    <source>
        <dbReference type="SMART" id="SM00881"/>
    </source>
</evidence>
<dbReference type="SMART" id="SM00881">
    <property type="entry name" value="CoA_binding"/>
    <property type="match status" value="1"/>
</dbReference>
<dbReference type="RefSeq" id="WP_014887076.1">
    <property type="nucleotide sequence ID" value="NC_018415.1"/>
</dbReference>
<dbReference type="PANTHER" id="PTHR11117">
    <property type="entry name" value="SUCCINYL-COA LIGASE SUBUNIT ALPHA"/>
    <property type="match status" value="1"/>
</dbReference>
<dbReference type="Gene3D" id="3.40.50.720">
    <property type="entry name" value="NAD(P)-binding Rossmann-like Domain"/>
    <property type="match status" value="1"/>
</dbReference>
<keyword evidence="2" id="KW-0547">Nucleotide-binding</keyword>
<dbReference type="GO" id="GO:0006099">
    <property type="term" value="P:tricarboxylic acid cycle"/>
    <property type="evidence" value="ECO:0007669"/>
    <property type="project" value="TreeGrafter"/>
</dbReference>
<dbReference type="InterPro" id="IPR036291">
    <property type="entry name" value="NAD(P)-bd_dom_sf"/>
</dbReference>
<dbReference type="InterPro" id="IPR005810">
    <property type="entry name" value="CoA_lig_alpha"/>
</dbReference>
<keyword evidence="1" id="KW-0436">Ligase</keyword>
<dbReference type="SUPFAM" id="SSF51735">
    <property type="entry name" value="NAD(P)-binding Rossmann-fold domains"/>
    <property type="match status" value="1"/>
</dbReference>
<evidence type="ECO:0000256" key="2">
    <source>
        <dbReference type="ARBA" id="ARBA00022741"/>
    </source>
</evidence>
<dbReference type="Pfam" id="PF02629">
    <property type="entry name" value="CoA_binding"/>
    <property type="match status" value="1"/>
</dbReference>
<dbReference type="GO" id="GO:0004775">
    <property type="term" value="F:succinate-CoA ligase (ADP-forming) activity"/>
    <property type="evidence" value="ECO:0007669"/>
    <property type="project" value="TreeGrafter"/>
</dbReference>
<dbReference type="PANTHER" id="PTHR11117:SF2">
    <property type="entry name" value="SUCCINATE--COA LIGASE [ADP_GDP-FORMING] SUBUNIT ALPHA, MITOCHONDRIAL"/>
    <property type="match status" value="1"/>
</dbReference>
<dbReference type="Proteomes" id="UP000003931">
    <property type="component" value="Chromosome"/>
</dbReference>
<protein>
    <submittedName>
        <fullName evidence="5">Succinyl-CoA synthetase alpha subunit</fullName>
    </submittedName>
</protein>
<gene>
    <name evidence="5" type="primary">sucD</name>
    <name evidence="5" type="ORF">A33Y_0128</name>
</gene>
<proteinExistence type="predicted"/>
<dbReference type="InterPro" id="IPR016102">
    <property type="entry name" value="Succinyl-CoA_synth-like"/>
</dbReference>
<accession>J7H0E5</accession>
<dbReference type="GO" id="GO:0000166">
    <property type="term" value="F:nucleotide binding"/>
    <property type="evidence" value="ECO:0007669"/>
    <property type="project" value="UniProtKB-KW"/>
</dbReference>
<name>J7H0E5_CARRU</name>
<dbReference type="HOGENOM" id="CLU_052104_0_0_6"/>